<name>A0ABZ0YZZ8_9CAUD</name>
<reference evidence="2 3" key="1">
    <citation type="submission" date="2023-11" db="EMBL/GenBank/DDBJ databases">
        <authorList>
            <person name="Cook R."/>
            <person name="Crisci M."/>
            <person name="Pye H."/>
            <person name="Adriaenssens E."/>
            <person name="Santini J."/>
        </authorList>
    </citation>
    <scope>NUCLEOTIDE SEQUENCE [LARGE SCALE GENOMIC DNA]</scope>
    <source>
        <strain evidence="2">Lak_Megaphage_RVC_AP3_GC26</strain>
    </source>
</reference>
<keyword evidence="3" id="KW-1185">Reference proteome</keyword>
<protein>
    <submittedName>
        <fullName evidence="2">Uncharacterized protein</fullName>
    </submittedName>
</protein>
<evidence type="ECO:0000313" key="3">
    <source>
        <dbReference type="Proteomes" id="UP001348805"/>
    </source>
</evidence>
<accession>A0ABZ0YZZ8</accession>
<sequence>MIKFYVDKKGISIDANSIKEFQENVMTTKEIVDRIKQFYQKSEHIFSNETAKMLTSFFNDPSRRFLSTTESIFDTLNYGYGIADNELHKIIMWQDESGLHNFAMYVKNTGSLGGKIVKIWVEPDDIFCKNQMEAALYLAELKKKESKNDSKSDNTEDCYFYKVKLTEFDDKLEGIEKQMKCCKDEMTEISKRYIELCRILYNLKKDKIKVNKDKTLFIYKNKNI</sequence>
<dbReference type="EMBL" id="OR769219">
    <property type="protein sequence ID" value="WQJ51392.1"/>
    <property type="molecule type" value="Genomic_DNA"/>
</dbReference>
<keyword evidence="1" id="KW-0175">Coiled coil</keyword>
<organism evidence="2 3">
    <name type="scientific">phage Lak_Megaphage_RVC_AP3_GC26</name>
    <dbReference type="NCBI Taxonomy" id="3109225"/>
    <lineage>
        <taxon>Viruses</taxon>
        <taxon>Duplodnaviria</taxon>
        <taxon>Heunggongvirae</taxon>
        <taxon>Uroviricota</taxon>
        <taxon>Caudoviricetes</taxon>
        <taxon>Caudoviricetes code 15 clade</taxon>
    </lineage>
</organism>
<proteinExistence type="predicted"/>
<evidence type="ECO:0000313" key="2">
    <source>
        <dbReference type="EMBL" id="WQJ51392.1"/>
    </source>
</evidence>
<evidence type="ECO:0000256" key="1">
    <source>
        <dbReference type="SAM" id="Coils"/>
    </source>
</evidence>
<dbReference type="Proteomes" id="UP001348805">
    <property type="component" value="Segment"/>
</dbReference>
<feature type="coiled-coil region" evidence="1">
    <location>
        <begin position="165"/>
        <end position="192"/>
    </location>
</feature>